<gene>
    <name evidence="1" type="ORF">P9847_01430</name>
</gene>
<name>A0ABU6PM78_9BACL</name>
<comment type="caution">
    <text evidence="1">The sequence shown here is derived from an EMBL/GenBank/DDBJ whole genome shotgun (WGS) entry which is preliminary data.</text>
</comment>
<proteinExistence type="predicted"/>
<dbReference type="RefSeq" id="WP_328274800.1">
    <property type="nucleotide sequence ID" value="NZ_JARTLD010000003.1"/>
</dbReference>
<sequence length="66" mass="7563">MKRKGLIFTRAFYDKYTGEYLGDDPKEVFAKLPPERLAWLKALTMEMITGIPHKPVYGPSSQVDES</sequence>
<keyword evidence="2" id="KW-1185">Reference proteome</keyword>
<accession>A0ABU6PM78</accession>
<dbReference type="Proteomes" id="UP001343257">
    <property type="component" value="Unassembled WGS sequence"/>
</dbReference>
<evidence type="ECO:0000313" key="1">
    <source>
        <dbReference type="EMBL" id="MED5015960.1"/>
    </source>
</evidence>
<reference evidence="1 2" key="1">
    <citation type="submission" date="2023-03" db="EMBL/GenBank/DDBJ databases">
        <title>Bacillus Genome Sequencing.</title>
        <authorList>
            <person name="Dunlap C."/>
        </authorList>
    </citation>
    <scope>NUCLEOTIDE SEQUENCE [LARGE SCALE GENOMIC DNA]</scope>
    <source>
        <strain evidence="1 2">NRS-52</strain>
    </source>
</reference>
<protein>
    <submittedName>
        <fullName evidence="1">Uncharacterized protein</fullName>
    </submittedName>
</protein>
<dbReference type="EMBL" id="JARTLD010000003">
    <property type="protein sequence ID" value="MED5015960.1"/>
    <property type="molecule type" value="Genomic_DNA"/>
</dbReference>
<organism evidence="1 2">
    <name type="scientific">Paenibacillus chibensis</name>
    <dbReference type="NCBI Taxonomy" id="59846"/>
    <lineage>
        <taxon>Bacteria</taxon>
        <taxon>Bacillati</taxon>
        <taxon>Bacillota</taxon>
        <taxon>Bacilli</taxon>
        <taxon>Bacillales</taxon>
        <taxon>Paenibacillaceae</taxon>
        <taxon>Paenibacillus</taxon>
    </lineage>
</organism>
<evidence type="ECO:0000313" key="2">
    <source>
        <dbReference type="Proteomes" id="UP001343257"/>
    </source>
</evidence>